<name>A0A2G5TTT2_9PELO</name>
<comment type="caution">
    <text evidence="3">The sequence shown here is derived from an EMBL/GenBank/DDBJ whole genome shotgun (WGS) entry which is preliminary data.</text>
</comment>
<dbReference type="Proteomes" id="UP000230233">
    <property type="component" value="Chromosome V"/>
</dbReference>
<feature type="signal peptide" evidence="2">
    <location>
        <begin position="1"/>
        <end position="17"/>
    </location>
</feature>
<sequence>MILIFTSILYLLGGVDAQLKCARCNDFNGALLPSGAFIPQVELVVNNFIAEDGCKMANFKCVVLEKGHSTTAYISDPTTGERLVTYEPSQTESLGGNVTCVASSNSAGWRFNGVQAKFNCDIKWGSEAGMGSGDLTFPPEEPTTTTTTTTSTTTTTTVPPTTTPTTTSTTTKPTTTPTTTSTTTKPTTTPTTTTTTVQPTTTTPKDICHCDCDDSSYDEGNYHTGYY</sequence>
<organism evidence="3 4">
    <name type="scientific">Caenorhabditis nigoni</name>
    <dbReference type="NCBI Taxonomy" id="1611254"/>
    <lineage>
        <taxon>Eukaryota</taxon>
        <taxon>Metazoa</taxon>
        <taxon>Ecdysozoa</taxon>
        <taxon>Nematoda</taxon>
        <taxon>Chromadorea</taxon>
        <taxon>Rhabditida</taxon>
        <taxon>Rhabditina</taxon>
        <taxon>Rhabditomorpha</taxon>
        <taxon>Rhabditoidea</taxon>
        <taxon>Rhabditidae</taxon>
        <taxon>Peloderinae</taxon>
        <taxon>Caenorhabditis</taxon>
    </lineage>
</organism>
<feature type="compositionally biased region" description="Low complexity" evidence="1">
    <location>
        <begin position="142"/>
        <end position="200"/>
    </location>
</feature>
<dbReference type="AlphaFoldDB" id="A0A2G5TTT2"/>
<accession>A0A2G5TTT2</accession>
<evidence type="ECO:0000313" key="4">
    <source>
        <dbReference type="Proteomes" id="UP000230233"/>
    </source>
</evidence>
<evidence type="ECO:0000313" key="3">
    <source>
        <dbReference type="EMBL" id="PIC30511.1"/>
    </source>
</evidence>
<reference evidence="4" key="1">
    <citation type="submission" date="2017-10" db="EMBL/GenBank/DDBJ databases">
        <title>Rapid genome shrinkage in a self-fertile nematode reveals novel sperm competition proteins.</title>
        <authorList>
            <person name="Yin D."/>
            <person name="Schwarz E.M."/>
            <person name="Thomas C.G."/>
            <person name="Felde R.L."/>
            <person name="Korf I.F."/>
            <person name="Cutter A.D."/>
            <person name="Schartner C.M."/>
            <person name="Ralston E.J."/>
            <person name="Meyer B.J."/>
            <person name="Haag E.S."/>
        </authorList>
    </citation>
    <scope>NUCLEOTIDE SEQUENCE [LARGE SCALE GENOMIC DNA]</scope>
    <source>
        <strain evidence="4">JU1422</strain>
    </source>
</reference>
<evidence type="ECO:0000256" key="2">
    <source>
        <dbReference type="SAM" id="SignalP"/>
    </source>
</evidence>
<dbReference type="OrthoDB" id="10440311at2759"/>
<proteinExistence type="predicted"/>
<gene>
    <name evidence="3" type="primary">Cnig_chr_V.g21724</name>
    <name evidence="3" type="ORF">B9Z55_021724</name>
</gene>
<evidence type="ECO:0000256" key="1">
    <source>
        <dbReference type="SAM" id="MobiDB-lite"/>
    </source>
</evidence>
<feature type="chain" id="PRO_5013788051" description="C6 domain-containing protein" evidence="2">
    <location>
        <begin position="18"/>
        <end position="227"/>
    </location>
</feature>
<evidence type="ECO:0008006" key="5">
    <source>
        <dbReference type="Google" id="ProtNLM"/>
    </source>
</evidence>
<feature type="region of interest" description="Disordered" evidence="1">
    <location>
        <begin position="134"/>
        <end position="200"/>
    </location>
</feature>
<dbReference type="EMBL" id="PDUG01000005">
    <property type="protein sequence ID" value="PIC30511.1"/>
    <property type="molecule type" value="Genomic_DNA"/>
</dbReference>
<keyword evidence="4" id="KW-1185">Reference proteome</keyword>
<protein>
    <recommendedName>
        <fullName evidence="5">C6 domain-containing protein</fullName>
    </recommendedName>
</protein>
<keyword evidence="2" id="KW-0732">Signal</keyword>